<dbReference type="InParanoid" id="A0A1Q3BWC5"/>
<evidence type="ECO:0000313" key="1">
    <source>
        <dbReference type="EMBL" id="GAV72285.1"/>
    </source>
</evidence>
<evidence type="ECO:0008006" key="3">
    <source>
        <dbReference type="Google" id="ProtNLM"/>
    </source>
</evidence>
<dbReference type="STRING" id="3775.A0A1Q3BWC5"/>
<dbReference type="InterPro" id="IPR014729">
    <property type="entry name" value="Rossmann-like_a/b/a_fold"/>
</dbReference>
<reference evidence="2" key="1">
    <citation type="submission" date="2016-04" db="EMBL/GenBank/DDBJ databases">
        <title>Cephalotus genome sequencing.</title>
        <authorList>
            <person name="Fukushima K."/>
            <person name="Hasebe M."/>
            <person name="Fang X."/>
        </authorList>
    </citation>
    <scope>NUCLEOTIDE SEQUENCE [LARGE SCALE GENOMIC DNA]</scope>
    <source>
        <strain evidence="2">cv. St1</strain>
    </source>
</reference>
<dbReference type="Proteomes" id="UP000187406">
    <property type="component" value="Unassembled WGS sequence"/>
</dbReference>
<protein>
    <recommendedName>
        <fullName evidence="3">FAD synthase</fullName>
    </recommendedName>
</protein>
<dbReference type="EMBL" id="BDDD01000989">
    <property type="protein sequence ID" value="GAV72285.1"/>
    <property type="molecule type" value="Genomic_DNA"/>
</dbReference>
<name>A0A1Q3BWC5_CEPFO</name>
<gene>
    <name evidence="1" type="ORF">CFOL_v3_15773</name>
</gene>
<accession>A0A1Q3BWC5</accession>
<feature type="non-terminal residue" evidence="1">
    <location>
        <position position="1"/>
    </location>
</feature>
<comment type="caution">
    <text evidence="1">The sequence shown here is derived from an EMBL/GenBank/DDBJ whole genome shotgun (WGS) entry which is preliminary data.</text>
</comment>
<dbReference type="OrthoDB" id="414641at2759"/>
<proteinExistence type="predicted"/>
<organism evidence="1 2">
    <name type="scientific">Cephalotus follicularis</name>
    <name type="common">Albany pitcher plant</name>
    <dbReference type="NCBI Taxonomy" id="3775"/>
    <lineage>
        <taxon>Eukaryota</taxon>
        <taxon>Viridiplantae</taxon>
        <taxon>Streptophyta</taxon>
        <taxon>Embryophyta</taxon>
        <taxon>Tracheophyta</taxon>
        <taxon>Spermatophyta</taxon>
        <taxon>Magnoliopsida</taxon>
        <taxon>eudicotyledons</taxon>
        <taxon>Gunneridae</taxon>
        <taxon>Pentapetalae</taxon>
        <taxon>rosids</taxon>
        <taxon>fabids</taxon>
        <taxon>Oxalidales</taxon>
        <taxon>Cephalotaceae</taxon>
        <taxon>Cephalotus</taxon>
    </lineage>
</organism>
<sequence>RFGYKASGDASDLVRLCEEYSMGTYIMRFVMDKNQDPRNFDSSDLKDKGQVSSIRVRHALAEGDIKYVSEHLGHQHRLIEIVKDQEGIFMTSSNCRVSAPKSGLLNLPGLYENCSLFFGDKNPVRCRVFIDSTHIHLDMDAPYLYNYDKFQDFEFLGIEFGEIGVA</sequence>
<dbReference type="AlphaFoldDB" id="A0A1Q3BWC5"/>
<evidence type="ECO:0000313" key="2">
    <source>
        <dbReference type="Proteomes" id="UP000187406"/>
    </source>
</evidence>
<keyword evidence="2" id="KW-1185">Reference proteome</keyword>
<dbReference type="Gene3D" id="3.40.50.620">
    <property type="entry name" value="HUPs"/>
    <property type="match status" value="1"/>
</dbReference>